<feature type="transmembrane region" description="Helical" evidence="5">
    <location>
        <begin position="236"/>
        <end position="260"/>
    </location>
</feature>
<evidence type="ECO:0000313" key="6">
    <source>
        <dbReference type="EMBL" id="RII40725.1"/>
    </source>
</evidence>
<evidence type="ECO:0000256" key="4">
    <source>
        <dbReference type="ARBA" id="ARBA00023136"/>
    </source>
</evidence>
<dbReference type="Proteomes" id="UP000265848">
    <property type="component" value="Unassembled WGS sequence"/>
</dbReference>
<protein>
    <submittedName>
        <fullName evidence="6">DMT family transporter</fullName>
    </submittedName>
</protein>
<sequence>MARRATLFGVAMVLIYTALISSADAITKFIAGGYAAPQLYAISGGLVALFCLLAESLSNRSGLVAAVRTTQVPAMAVRSIATVIAATCFFYAFKLLPFAEVFVFVGLMPIFAGLMSGPILREKVSLAVWISLAAGFVGVICLFPGGIHSISAGHLIALSASLSGTTSMVMARYIGRHETNALAQVFWPNVTIMLVMGCALPFVYKPMPLIDVGWAAAYAGFLFLARWVLVVALRQMAAYVVTPLMNLQFVWMVILGALFFGEIPGAHIYLGVTFVMGSGLYLIYEQFARSTIVQQDAVRVMTGSLKASPAPATGTPAE</sequence>
<organism evidence="6 7">
    <name type="scientific">Pseudooceanicola sediminis</name>
    <dbReference type="NCBI Taxonomy" id="2211117"/>
    <lineage>
        <taxon>Bacteria</taxon>
        <taxon>Pseudomonadati</taxon>
        <taxon>Pseudomonadota</taxon>
        <taxon>Alphaproteobacteria</taxon>
        <taxon>Rhodobacterales</taxon>
        <taxon>Paracoccaceae</taxon>
        <taxon>Pseudooceanicola</taxon>
    </lineage>
</organism>
<keyword evidence="7" id="KW-1185">Reference proteome</keyword>
<dbReference type="PANTHER" id="PTHR22911:SF6">
    <property type="entry name" value="SOLUTE CARRIER FAMILY 35 MEMBER G1"/>
    <property type="match status" value="1"/>
</dbReference>
<comment type="subcellular location">
    <subcellularLocation>
        <location evidence="1">Membrane</location>
        <topology evidence="1">Multi-pass membrane protein</topology>
    </subcellularLocation>
</comment>
<accession>A0A399J5N8</accession>
<feature type="transmembrane region" description="Helical" evidence="5">
    <location>
        <begin position="210"/>
        <end position="229"/>
    </location>
</feature>
<evidence type="ECO:0000256" key="2">
    <source>
        <dbReference type="ARBA" id="ARBA00022692"/>
    </source>
</evidence>
<feature type="transmembrane region" description="Helical" evidence="5">
    <location>
        <begin position="153"/>
        <end position="174"/>
    </location>
</feature>
<name>A0A399J5N8_9RHOB</name>
<reference evidence="6 7" key="1">
    <citation type="submission" date="2018-08" db="EMBL/GenBank/DDBJ databases">
        <title>Pseudooceanicola sediminis CY03 in the family Rhodobacteracea.</title>
        <authorList>
            <person name="Zhang Y.-J."/>
        </authorList>
    </citation>
    <scope>NUCLEOTIDE SEQUENCE [LARGE SCALE GENOMIC DNA]</scope>
    <source>
        <strain evidence="6 7">CY03</strain>
    </source>
</reference>
<keyword evidence="2 5" id="KW-0812">Transmembrane</keyword>
<dbReference type="PANTHER" id="PTHR22911">
    <property type="entry name" value="ACYL-MALONYL CONDENSING ENZYME-RELATED"/>
    <property type="match status" value="1"/>
</dbReference>
<feature type="transmembrane region" description="Helical" evidence="5">
    <location>
        <begin position="186"/>
        <end position="204"/>
    </location>
</feature>
<comment type="caution">
    <text evidence="6">The sequence shown here is derived from an EMBL/GenBank/DDBJ whole genome shotgun (WGS) entry which is preliminary data.</text>
</comment>
<evidence type="ECO:0000256" key="5">
    <source>
        <dbReference type="SAM" id="Phobius"/>
    </source>
</evidence>
<keyword evidence="4 5" id="KW-0472">Membrane</keyword>
<evidence type="ECO:0000256" key="1">
    <source>
        <dbReference type="ARBA" id="ARBA00004141"/>
    </source>
</evidence>
<proteinExistence type="predicted"/>
<feature type="transmembrane region" description="Helical" evidence="5">
    <location>
        <begin position="126"/>
        <end position="147"/>
    </location>
</feature>
<feature type="transmembrane region" description="Helical" evidence="5">
    <location>
        <begin position="75"/>
        <end position="93"/>
    </location>
</feature>
<evidence type="ECO:0000313" key="7">
    <source>
        <dbReference type="Proteomes" id="UP000265848"/>
    </source>
</evidence>
<gene>
    <name evidence="6" type="ORF">DL237_01570</name>
</gene>
<feature type="transmembrane region" description="Helical" evidence="5">
    <location>
        <begin position="266"/>
        <end position="284"/>
    </location>
</feature>
<feature type="transmembrane region" description="Helical" evidence="5">
    <location>
        <begin position="35"/>
        <end position="54"/>
    </location>
</feature>
<dbReference type="AlphaFoldDB" id="A0A399J5N8"/>
<dbReference type="InterPro" id="IPR037185">
    <property type="entry name" value="EmrE-like"/>
</dbReference>
<dbReference type="OrthoDB" id="7818056at2"/>
<dbReference type="GO" id="GO:0016020">
    <property type="term" value="C:membrane"/>
    <property type="evidence" value="ECO:0007669"/>
    <property type="project" value="UniProtKB-SubCell"/>
</dbReference>
<keyword evidence="3 5" id="KW-1133">Transmembrane helix</keyword>
<evidence type="ECO:0000256" key="3">
    <source>
        <dbReference type="ARBA" id="ARBA00022989"/>
    </source>
</evidence>
<dbReference type="SUPFAM" id="SSF103481">
    <property type="entry name" value="Multidrug resistance efflux transporter EmrE"/>
    <property type="match status" value="2"/>
</dbReference>
<feature type="transmembrane region" description="Helical" evidence="5">
    <location>
        <begin position="99"/>
        <end position="119"/>
    </location>
</feature>
<dbReference type="EMBL" id="QWJJ01000001">
    <property type="protein sequence ID" value="RII40725.1"/>
    <property type="molecule type" value="Genomic_DNA"/>
</dbReference>